<protein>
    <submittedName>
        <fullName evidence="1">Uncharacterized protein</fullName>
    </submittedName>
</protein>
<name>A0AAD8PJX6_LOLMU</name>
<dbReference type="Pfam" id="PF06533">
    <property type="entry name" value="DUF1110"/>
    <property type="match status" value="1"/>
</dbReference>
<gene>
    <name evidence="1" type="ORF">QYE76_059216</name>
</gene>
<dbReference type="AlphaFoldDB" id="A0AAD8PJX6"/>
<proteinExistence type="predicted"/>
<dbReference type="PANTHER" id="PTHR35356">
    <property type="entry name" value="OS01G0156300 PROTEIN-RELATED"/>
    <property type="match status" value="1"/>
</dbReference>
<sequence length="186" mass="20180">MAAEEAWKTRFRELVVEAEGLCRPQASLKIVYARGSSRHRCSSPPLRTRTILEVAEQALENTAGDLAAATSMLGAPGSSRGGDAPDRLLPRILGLADMTNVQREASRKARDARILAVEAYHAMELCCDCLLTIRHLLHHPFLPGLDGVIEHQRAQAYGHLVRAKEKVDACAALAARARHDVSAAAD</sequence>
<dbReference type="InterPro" id="IPR010535">
    <property type="entry name" value="DUF1110"/>
</dbReference>
<reference evidence="1" key="1">
    <citation type="submission" date="2023-07" db="EMBL/GenBank/DDBJ databases">
        <title>A chromosome-level genome assembly of Lolium multiflorum.</title>
        <authorList>
            <person name="Chen Y."/>
            <person name="Copetti D."/>
            <person name="Kolliker R."/>
            <person name="Studer B."/>
        </authorList>
    </citation>
    <scope>NUCLEOTIDE SEQUENCE</scope>
    <source>
        <strain evidence="1">02402/16</strain>
        <tissue evidence="1">Leaf</tissue>
    </source>
</reference>
<keyword evidence="2" id="KW-1185">Reference proteome</keyword>
<organism evidence="1 2">
    <name type="scientific">Lolium multiflorum</name>
    <name type="common">Italian ryegrass</name>
    <name type="synonym">Lolium perenne subsp. multiflorum</name>
    <dbReference type="NCBI Taxonomy" id="4521"/>
    <lineage>
        <taxon>Eukaryota</taxon>
        <taxon>Viridiplantae</taxon>
        <taxon>Streptophyta</taxon>
        <taxon>Embryophyta</taxon>
        <taxon>Tracheophyta</taxon>
        <taxon>Spermatophyta</taxon>
        <taxon>Magnoliopsida</taxon>
        <taxon>Liliopsida</taxon>
        <taxon>Poales</taxon>
        <taxon>Poaceae</taxon>
        <taxon>BOP clade</taxon>
        <taxon>Pooideae</taxon>
        <taxon>Poodae</taxon>
        <taxon>Poeae</taxon>
        <taxon>Poeae Chloroplast Group 2 (Poeae type)</taxon>
        <taxon>Loliodinae</taxon>
        <taxon>Loliinae</taxon>
        <taxon>Lolium</taxon>
    </lineage>
</organism>
<dbReference type="Proteomes" id="UP001231189">
    <property type="component" value="Unassembled WGS sequence"/>
</dbReference>
<accession>A0AAD8PJX6</accession>
<comment type="caution">
    <text evidence="1">The sequence shown here is derived from an EMBL/GenBank/DDBJ whole genome shotgun (WGS) entry which is preliminary data.</text>
</comment>
<evidence type="ECO:0000313" key="1">
    <source>
        <dbReference type="EMBL" id="KAK1565857.1"/>
    </source>
</evidence>
<evidence type="ECO:0000313" key="2">
    <source>
        <dbReference type="Proteomes" id="UP001231189"/>
    </source>
</evidence>
<dbReference type="EMBL" id="JAUUTY010001003">
    <property type="protein sequence ID" value="KAK1565857.1"/>
    <property type="molecule type" value="Genomic_DNA"/>
</dbReference>
<dbReference type="PANTHER" id="PTHR35356:SF3">
    <property type="entry name" value="OS01G0156300 PROTEIN"/>
    <property type="match status" value="1"/>
</dbReference>